<dbReference type="InterPro" id="IPR015943">
    <property type="entry name" value="WD40/YVTN_repeat-like_dom_sf"/>
</dbReference>
<keyword evidence="3" id="KW-0853">WD repeat</keyword>
<proteinExistence type="inferred from homology"/>
<keyword evidence="4" id="KW-0677">Repeat</keyword>
<dbReference type="PANTHER" id="PTHR14885:SF1">
    <property type="entry name" value="CILIA- AND FLAGELLA-ASSOCIATED PROTEIN 43"/>
    <property type="match status" value="1"/>
</dbReference>
<name>A0AAD9RXC2_9HYME</name>
<reference evidence="11" key="2">
    <citation type="journal article" date="2023" name="Commun. Biol.">
        <title>Intrasexual cuticular hydrocarbon dimorphism in a wasp sheds light on hydrocarbon biosynthesis genes in Hymenoptera.</title>
        <authorList>
            <person name="Moris V.C."/>
            <person name="Podsiadlowski L."/>
            <person name="Martin S."/>
            <person name="Oeyen J.P."/>
            <person name="Donath A."/>
            <person name="Petersen M."/>
            <person name="Wilbrandt J."/>
            <person name="Misof B."/>
            <person name="Liedtke D."/>
            <person name="Thamm M."/>
            <person name="Scheiner R."/>
            <person name="Schmitt T."/>
            <person name="Niehuis O."/>
        </authorList>
    </citation>
    <scope>NUCLEOTIDE SEQUENCE</scope>
    <source>
        <strain evidence="11">GBR_01_08_01A</strain>
    </source>
</reference>
<evidence type="ECO:0000256" key="5">
    <source>
        <dbReference type="ARBA" id="ARBA00023054"/>
    </source>
</evidence>
<dbReference type="InterPro" id="IPR036322">
    <property type="entry name" value="WD40_repeat_dom_sf"/>
</dbReference>
<dbReference type="Proteomes" id="UP001258017">
    <property type="component" value="Unassembled WGS sequence"/>
</dbReference>
<dbReference type="GO" id="GO:0060271">
    <property type="term" value="P:cilium assembly"/>
    <property type="evidence" value="ECO:0007669"/>
    <property type="project" value="TreeGrafter"/>
</dbReference>
<evidence type="ECO:0000256" key="10">
    <source>
        <dbReference type="SAM" id="Coils"/>
    </source>
</evidence>
<comment type="subcellular location">
    <subcellularLocation>
        <location evidence="1">Cytoplasm</location>
        <location evidence="1">Cytoskeleton</location>
        <location evidence="1">Cilium axoneme</location>
    </subcellularLocation>
</comment>
<evidence type="ECO:0000256" key="1">
    <source>
        <dbReference type="ARBA" id="ARBA00004430"/>
    </source>
</evidence>
<evidence type="ECO:0000313" key="11">
    <source>
        <dbReference type="EMBL" id="KAK2587350.1"/>
    </source>
</evidence>
<evidence type="ECO:0000256" key="3">
    <source>
        <dbReference type="ARBA" id="ARBA00022574"/>
    </source>
</evidence>
<dbReference type="Pfam" id="PF25828">
    <property type="entry name" value="CC_Cfap43"/>
    <property type="match status" value="1"/>
</dbReference>
<feature type="coiled-coil region" evidence="10">
    <location>
        <begin position="1313"/>
        <end position="1340"/>
    </location>
</feature>
<evidence type="ECO:0000256" key="6">
    <source>
        <dbReference type="ARBA" id="ARBA00023212"/>
    </source>
</evidence>
<evidence type="ECO:0000256" key="9">
    <source>
        <dbReference type="ARBA" id="ARBA00023662"/>
    </source>
</evidence>
<organism evidence="11 12">
    <name type="scientific">Odynerus spinipes</name>
    <dbReference type="NCBI Taxonomy" id="1348599"/>
    <lineage>
        <taxon>Eukaryota</taxon>
        <taxon>Metazoa</taxon>
        <taxon>Ecdysozoa</taxon>
        <taxon>Arthropoda</taxon>
        <taxon>Hexapoda</taxon>
        <taxon>Insecta</taxon>
        <taxon>Pterygota</taxon>
        <taxon>Neoptera</taxon>
        <taxon>Endopterygota</taxon>
        <taxon>Hymenoptera</taxon>
        <taxon>Apocrita</taxon>
        <taxon>Aculeata</taxon>
        <taxon>Vespoidea</taxon>
        <taxon>Vespidae</taxon>
        <taxon>Eumeninae</taxon>
        <taxon>Odynerus</taxon>
    </lineage>
</organism>
<gene>
    <name evidence="11" type="ORF">KPH14_003067</name>
</gene>
<dbReference type="Gene3D" id="2.130.10.10">
    <property type="entry name" value="YVTN repeat-like/Quinoprotein amine dehydrogenase"/>
    <property type="match status" value="2"/>
</dbReference>
<evidence type="ECO:0000256" key="8">
    <source>
        <dbReference type="ARBA" id="ARBA00023605"/>
    </source>
</evidence>
<comment type="caution">
    <text evidence="11">The sequence shown here is derived from an EMBL/GenBank/DDBJ whole genome shotgun (WGS) entry which is preliminary data.</text>
</comment>
<dbReference type="PANTHER" id="PTHR14885">
    <property type="entry name" value="CILIA- AND FLAGELLA-ASSOCIATED PROTEIN 43-RELATED"/>
    <property type="match status" value="1"/>
</dbReference>
<keyword evidence="12" id="KW-1185">Reference proteome</keyword>
<keyword evidence="5 10" id="KW-0175">Coiled coil</keyword>
<evidence type="ECO:0000256" key="2">
    <source>
        <dbReference type="ARBA" id="ARBA00022490"/>
    </source>
</evidence>
<evidence type="ECO:0000256" key="4">
    <source>
        <dbReference type="ARBA" id="ARBA00022737"/>
    </source>
</evidence>
<evidence type="ECO:0000256" key="7">
    <source>
        <dbReference type="ARBA" id="ARBA00023273"/>
    </source>
</evidence>
<dbReference type="GO" id="GO:0003341">
    <property type="term" value="P:cilium movement"/>
    <property type="evidence" value="ECO:0007669"/>
    <property type="project" value="UniProtKB-ARBA"/>
</dbReference>
<keyword evidence="6" id="KW-0206">Cytoskeleton</keyword>
<protein>
    <recommendedName>
        <fullName evidence="9">Cilia- and flagella-associated protein 43</fullName>
    </recommendedName>
</protein>
<evidence type="ECO:0000313" key="12">
    <source>
        <dbReference type="Proteomes" id="UP001258017"/>
    </source>
</evidence>
<reference evidence="11" key="1">
    <citation type="submission" date="2021-08" db="EMBL/GenBank/DDBJ databases">
        <authorList>
            <person name="Misof B."/>
            <person name="Oliver O."/>
            <person name="Podsiadlowski L."/>
            <person name="Donath A."/>
            <person name="Peters R."/>
            <person name="Mayer C."/>
            <person name="Rust J."/>
            <person name="Gunkel S."/>
            <person name="Lesny P."/>
            <person name="Martin S."/>
            <person name="Oeyen J.P."/>
            <person name="Petersen M."/>
            <person name="Panagiotis P."/>
            <person name="Wilbrandt J."/>
            <person name="Tanja T."/>
        </authorList>
    </citation>
    <scope>NUCLEOTIDE SEQUENCE</scope>
    <source>
        <strain evidence="11">GBR_01_08_01A</strain>
        <tissue evidence="11">Thorax + abdomen</tissue>
    </source>
</reference>
<keyword evidence="2" id="KW-0963">Cytoplasm</keyword>
<dbReference type="EMBL" id="JAIFRP010000007">
    <property type="protein sequence ID" value="KAK2587350.1"/>
    <property type="molecule type" value="Genomic_DNA"/>
</dbReference>
<comment type="similarity">
    <text evidence="8">Belongs to the CFAP43 family.</text>
</comment>
<keyword evidence="7" id="KW-0966">Cell projection</keyword>
<dbReference type="SUPFAM" id="SSF50978">
    <property type="entry name" value="WD40 repeat-like"/>
    <property type="match status" value="1"/>
</dbReference>
<sequence>MFDRTWAPTWTLGGTIEEIIWIGKDVLAWSSGVHIVFLQITQKQQILKRCIDESTSDGARCLSSHVTLPLFAFSENTVKPRIFVLAYPSMTKISECPRGYRSGYLATAFTADDYLVSMGSHPYFPMTLWSWRTGEKIIEVNTSIRDDVGQILRINLMGPMVIAQMGKTCGKLIVWTVSIISKICVLKDYEITLPEDTPIRWVDWCPLPGDPLLAITDKDGHVYLSNEDGSNVYRIVLSQHCNVCTEYQVPSVCWFRGGIVLRTTFCQIRYYKKNSKDNVWSKEWSITSTTKPRILVTHPLKDNWLFYYTADGYLMEIQFRKNQIAPVVQEYIHHGANYQFLDFVYPWCHHVVTSDDLKDLIILESNCGIEVARISPDTVGKISCQVSHPDYPLIILTTTHGEVLMISVLNPEKPEIIVHNRLYKRPLNFIKLSPSGRCLIVGYTNSGDCFCISLRDNSYTVISRIRLRRKITDLLLYETRKGIRILALQVESNRYLVGQQFVIYDVPKEQVEFEVEDVTNTLDLPAPFRYIYCVPGNSQLLVGTPYLTRQIHVLKLSESNNIEMVNAMVTDHQFKCARIFADRNWVTTTAFDGLLIVRNKSITEIVATMLTHHRMDFGSIKGVVNPGTNIAIALGHNGSLVGMKKMDGQNTSSNVFLVDHSTYEQQKESILADYASLNSAIINFLSPTEEGLNSFDEDNDLTWVEWIAKQKLEKEEQQCAEEREKIMQDFLALKSIVVDLLNKNEALPELERLPVSDFDLDKGAREHAMKVAKDEREDKRLELEYNCECMDGIATWLKRTYWDKQIVLAKSIFTIASSLEVTNYSVVADDPEFREAVEFAQFQRDLLRGISKSNGFQSWQTYTESQFQLALENPLRLTRGDERFRMDDLLQADEGEIDEAELEEQRALEGTTTHRFIEPSPYYYSQMDSYGFVQVIRNNYYLMDDCKKLRAYFNTVFNKLYESKEQEMNSIKDKIARIHHINSELKIMFGQSVPRKYSEPTWHIKEKPENIVQVLTHEVKAKPYISPSQEEILTKQAIEAERIRQLLLADDFRERALMAMMDGVLEVRWEDVIKRNIPKPKCMLKKKPENYTADDIRTVKQYHKDVENLMQERERYKRILKADYVKVESSLRESIDRFNDRVNELFLLKMKVESALKQMELRYVRDSIRNYTRVKNVEKYEKMKVEIARNENFEEILRDELEILEETQKEFLPPLETMLNREITLNKKFRSEFPSLGRASADLLERQYKRRPRTNLKNVSAIDLFDVSRCVISRTQLIYLPTICLDYLKSLKDLDARPSTLPPSIESHHWEHLIKIRRQRIELELKIKAQQADIDRAQNIINIHNGRLIRSQSQKCELKISLSTIKENRKLFDLNTEIQLVMRLGQVEIDLNGRCSDTSNAILIPKKVIDDVNELISAAGGRKLKAMEHTVDFQKSVRDKEWEHETLKMRIEDLQDDLHFVQGTNVTREVQIYLKRRAKGLKDDKTAQHLEKELETMQNHFAKVLGEWAERLREVGRKIEATRRKNDFLDRMIVNMNVVRCEMEHGRDLIAEERQRRYTERMMRMVMKRSDLIKELQDNYAELLALQTEHELLRLRRYPALKFFRKLDKEEYDKGRPC</sequence>
<dbReference type="GO" id="GO:0005930">
    <property type="term" value="C:axoneme"/>
    <property type="evidence" value="ECO:0007669"/>
    <property type="project" value="UniProtKB-SubCell"/>
</dbReference>
<accession>A0AAD9RXC2</accession>